<keyword evidence="3" id="KW-0732">Signal</keyword>
<feature type="region of interest" description="Disordered" evidence="1">
    <location>
        <begin position="240"/>
        <end position="269"/>
    </location>
</feature>
<feature type="chain" id="PRO_5043754662" description="Mid2 domain-containing protein" evidence="3">
    <location>
        <begin position="25"/>
        <end position="283"/>
    </location>
</feature>
<keyword evidence="2" id="KW-0472">Membrane</keyword>
<dbReference type="EMBL" id="JAQQWP010000003">
    <property type="protein sequence ID" value="KAK8123584.1"/>
    <property type="molecule type" value="Genomic_DNA"/>
</dbReference>
<protein>
    <recommendedName>
        <fullName evidence="6">Mid2 domain-containing protein</fullName>
    </recommendedName>
</protein>
<keyword evidence="5" id="KW-1185">Reference proteome</keyword>
<evidence type="ECO:0008006" key="6">
    <source>
        <dbReference type="Google" id="ProtNLM"/>
    </source>
</evidence>
<evidence type="ECO:0000313" key="5">
    <source>
        <dbReference type="Proteomes" id="UP001392437"/>
    </source>
</evidence>
<reference evidence="4 5" key="1">
    <citation type="submission" date="2023-01" db="EMBL/GenBank/DDBJ databases">
        <title>Analysis of 21 Apiospora genomes using comparative genomics revels a genus with tremendous synthesis potential of carbohydrate active enzymes and secondary metabolites.</title>
        <authorList>
            <person name="Sorensen T."/>
        </authorList>
    </citation>
    <scope>NUCLEOTIDE SEQUENCE [LARGE SCALE GENOMIC DNA]</scope>
    <source>
        <strain evidence="4 5">CBS 117206</strain>
    </source>
</reference>
<name>A0AAW0R3S9_9PEZI</name>
<dbReference type="AlphaFoldDB" id="A0AAW0R3S9"/>
<proteinExistence type="predicted"/>
<comment type="caution">
    <text evidence="4">The sequence shown here is derived from an EMBL/GenBank/DDBJ whole genome shotgun (WGS) entry which is preliminary data.</text>
</comment>
<keyword evidence="2" id="KW-1133">Transmembrane helix</keyword>
<evidence type="ECO:0000256" key="2">
    <source>
        <dbReference type="SAM" id="Phobius"/>
    </source>
</evidence>
<evidence type="ECO:0000256" key="3">
    <source>
        <dbReference type="SAM" id="SignalP"/>
    </source>
</evidence>
<evidence type="ECO:0000256" key="1">
    <source>
        <dbReference type="SAM" id="MobiDB-lite"/>
    </source>
</evidence>
<organism evidence="4 5">
    <name type="scientific">Apiospora kogelbergensis</name>
    <dbReference type="NCBI Taxonomy" id="1337665"/>
    <lineage>
        <taxon>Eukaryota</taxon>
        <taxon>Fungi</taxon>
        <taxon>Dikarya</taxon>
        <taxon>Ascomycota</taxon>
        <taxon>Pezizomycotina</taxon>
        <taxon>Sordariomycetes</taxon>
        <taxon>Xylariomycetidae</taxon>
        <taxon>Amphisphaeriales</taxon>
        <taxon>Apiosporaceae</taxon>
        <taxon>Apiospora</taxon>
    </lineage>
</organism>
<accession>A0AAW0R3S9</accession>
<feature type="signal peptide" evidence="3">
    <location>
        <begin position="1"/>
        <end position="24"/>
    </location>
</feature>
<gene>
    <name evidence="4" type="ORF">PG999_003502</name>
</gene>
<keyword evidence="2" id="KW-0812">Transmembrane</keyword>
<evidence type="ECO:0000313" key="4">
    <source>
        <dbReference type="EMBL" id="KAK8123584.1"/>
    </source>
</evidence>
<dbReference type="Proteomes" id="UP001392437">
    <property type="component" value="Unassembled WGS sequence"/>
</dbReference>
<sequence length="283" mass="30861">MNVGKSMIYWHGVITVLLITTAQAGDVLSPWHAGPDKEYLDNRLLSIGISITFKWELSKGESRYKLFLFQDNHAGETVAGPYATIDTSIKDAIYTWTVTYANLDPKFNNVYYLLVSNEVDEATTHYFNITDKKTPKESFTSTIITPLPSTSSALAPNSPSALTTATVWQTAVATAGAGTSDKPLATSSMVGIIVGVVAALLLSFAGTWWALRAWKKKQRGRDRVSQSDARLVVGHIGAGGVDKDKKGHSTEIGGNPMSEAEARPYVPPVYEADDTQIQRYRVN</sequence>
<feature type="transmembrane region" description="Helical" evidence="2">
    <location>
        <begin position="189"/>
        <end position="211"/>
    </location>
</feature>